<dbReference type="EMBL" id="BARS01005011">
    <property type="protein sequence ID" value="GAF67767.1"/>
    <property type="molecule type" value="Genomic_DNA"/>
</dbReference>
<protein>
    <submittedName>
        <fullName evidence="1">Uncharacterized protein</fullName>
    </submittedName>
</protein>
<evidence type="ECO:0000313" key="1">
    <source>
        <dbReference type="EMBL" id="GAF67767.1"/>
    </source>
</evidence>
<reference evidence="1" key="1">
    <citation type="journal article" date="2014" name="Front. Microbiol.">
        <title>High frequency of phylogenetically diverse reductive dehalogenase-homologous genes in deep subseafloor sedimentary metagenomes.</title>
        <authorList>
            <person name="Kawai M."/>
            <person name="Futagami T."/>
            <person name="Toyoda A."/>
            <person name="Takaki Y."/>
            <person name="Nishi S."/>
            <person name="Hori S."/>
            <person name="Arai W."/>
            <person name="Tsubouchi T."/>
            <person name="Morono Y."/>
            <person name="Uchiyama I."/>
            <person name="Ito T."/>
            <person name="Fujiyama A."/>
            <person name="Inagaki F."/>
            <person name="Takami H."/>
        </authorList>
    </citation>
    <scope>NUCLEOTIDE SEQUENCE</scope>
    <source>
        <strain evidence="1">Expedition CK06-06</strain>
    </source>
</reference>
<accession>X0RVI5</accession>
<comment type="caution">
    <text evidence="1">The sequence shown here is derived from an EMBL/GenBank/DDBJ whole genome shotgun (WGS) entry which is preliminary data.</text>
</comment>
<organism evidence="1">
    <name type="scientific">marine sediment metagenome</name>
    <dbReference type="NCBI Taxonomy" id="412755"/>
    <lineage>
        <taxon>unclassified sequences</taxon>
        <taxon>metagenomes</taxon>
        <taxon>ecological metagenomes</taxon>
    </lineage>
</organism>
<sequence>MKLITRQYLASIAEKEWRKLHSHTKNPNNLRILEELKKLDKNPKPHDVDNIVGNMSWTCPPNCSECGESSAVIVEIGEKPDYESNTAWICKKCLTLALNEFTND</sequence>
<name>X0RVI5_9ZZZZ</name>
<gene>
    <name evidence="1" type="ORF">S01H1_09807</name>
</gene>
<dbReference type="AlphaFoldDB" id="X0RVI5"/>
<proteinExistence type="predicted"/>